<proteinExistence type="predicted"/>
<protein>
    <submittedName>
        <fullName evidence="1">Protein kinase</fullName>
    </submittedName>
</protein>
<keyword evidence="1" id="KW-0418">Kinase</keyword>
<gene>
    <name evidence="1" type="ORF">KM842_11655</name>
</gene>
<organism evidence="1 2">
    <name type="scientific">Curtobacterium aetherium</name>
    <dbReference type="NCBI Taxonomy" id="2841594"/>
    <lineage>
        <taxon>Bacteria</taxon>
        <taxon>Bacillati</taxon>
        <taxon>Actinomycetota</taxon>
        <taxon>Actinomycetes</taxon>
        <taxon>Micrococcales</taxon>
        <taxon>Microbacteriaceae</taxon>
        <taxon>Curtobacterium</taxon>
    </lineage>
</organism>
<keyword evidence="2" id="KW-1185">Reference proteome</keyword>
<evidence type="ECO:0000313" key="2">
    <source>
        <dbReference type="Proteomes" id="UP000681794"/>
    </source>
</evidence>
<keyword evidence="1" id="KW-0808">Transferase</keyword>
<sequence>MVPTEGHQEGTALLAGRYRLEQVIGQGGMSVVHRAWDESLDRPVAVKVFHPGLVDIARQEAEQGVLASLDHHNLVSLLDAGVVEDRHGSLQRFIVMALVHGQDLEERLSLGPLASRHIAEIGYDMAEALDYIHAQGVVHRDIKPSNILLVDYGNGSDRARARLTDFGIALAAGVERLTADGVTTGTAAYLSPEQARGTEVGPASDVYSLGLVLLQCFTRRREFPGSLVESALARLSRDPVVPEPLPDHWKHALAAMTAQDPAARPTGAELVALLRHVVITDTAVDEVPADVAADPAQRVGGPAPSADEAPAGPTTLDVLPEEALQRTTAMAARLFDAPIALVEVLDEDREWSQSYLADGVDKSARSITFRNGFAPVPVPVVIPDGSTHPEMQNSPLVTGPLGIRFYASVPLVRHDGETIGTLAVLDSRPRTADEADMANLRDLAALAVTQLELRQESLRNTSEGFPLPHTGGTDGGARGSGAHGGPRTDGGPRTGGGAHVDGGHGPRTGGAHGGPRTGGRHTDGAHAAPEPDRAV</sequence>
<reference evidence="1" key="1">
    <citation type="submission" date="2021-06" db="EMBL/GenBank/DDBJ databases">
        <authorList>
            <person name="Ellington A.J."/>
            <person name="Bryan N.C."/>
            <person name="Christner B.C."/>
            <person name="Reisch C.R."/>
        </authorList>
    </citation>
    <scope>NUCLEOTIDE SEQUENCE</scope>
    <source>
        <strain evidence="1">L6-1</strain>
    </source>
</reference>
<name>A0ACD1E1U1_9MICO</name>
<dbReference type="Proteomes" id="UP000681794">
    <property type="component" value="Chromosome"/>
</dbReference>
<accession>A0ACD1E1U1</accession>
<dbReference type="EMBL" id="CP076544">
    <property type="protein sequence ID" value="QWS32908.1"/>
    <property type="molecule type" value="Genomic_DNA"/>
</dbReference>
<evidence type="ECO:0000313" key="1">
    <source>
        <dbReference type="EMBL" id="QWS32908.1"/>
    </source>
</evidence>